<proteinExistence type="predicted"/>
<sequence length="462" mass="53357">MSKSERIIIEAMRQQLETERERSKRLQLQLNELTPPKPPLSLTEKLRTALAERETLLDNNKSSSSSEETAISFDASYRYRLEESTNSDTTMSDDDGKGKESEFRMMNGIIQEVLLMRSEQKQKKKPAVALIKEEVPQKYDTEVEYMLQILYEHYQEEKGGVTLKGWERFCKQTRLCDQKKATIIFVSRRGKAKLDFPQFVKSIELLSLESLREFCLESKWIQGLVASLAIQSKKELTLMPKRLRQLATVTFAMTIETNCQLMAQPQVLALFDKYAISLKRIFLSFVSSHHHHLTTNDVKTVLKELDVVPKLVPQYIVDRLLLTLVTREYAYVEQFVPNLELCLFGKNNHSNTQSAQYSNLDAEGYFPFLLFVEFLGHLALLRGGLRSFSSFGKRDYTHILLKIRCIFDALLSAFHHKPSSTGRYTSDDAAEIYFASRQQRSQPPPGSDAHRTIHRYLLNNYI</sequence>
<dbReference type="AlphaFoldDB" id="A0A7S3JVM6"/>
<evidence type="ECO:0000313" key="1">
    <source>
        <dbReference type="EMBL" id="CAE0364354.1"/>
    </source>
</evidence>
<organism evidence="1">
    <name type="scientific">Aureoumbra lagunensis</name>
    <dbReference type="NCBI Taxonomy" id="44058"/>
    <lineage>
        <taxon>Eukaryota</taxon>
        <taxon>Sar</taxon>
        <taxon>Stramenopiles</taxon>
        <taxon>Ochrophyta</taxon>
        <taxon>Pelagophyceae</taxon>
        <taxon>Pelagomonadales</taxon>
        <taxon>Aureoumbra</taxon>
    </lineage>
</organism>
<gene>
    <name evidence="1" type="ORF">ALAG00032_LOCUS5095</name>
</gene>
<protein>
    <submittedName>
        <fullName evidence="1">Uncharacterized protein</fullName>
    </submittedName>
</protein>
<reference evidence="1" key="1">
    <citation type="submission" date="2021-01" db="EMBL/GenBank/DDBJ databases">
        <authorList>
            <person name="Corre E."/>
            <person name="Pelletier E."/>
            <person name="Niang G."/>
            <person name="Scheremetjew M."/>
            <person name="Finn R."/>
            <person name="Kale V."/>
            <person name="Holt S."/>
            <person name="Cochrane G."/>
            <person name="Meng A."/>
            <person name="Brown T."/>
            <person name="Cohen L."/>
        </authorList>
    </citation>
    <scope>NUCLEOTIDE SEQUENCE</scope>
    <source>
        <strain evidence="1">CCMP1510</strain>
    </source>
</reference>
<dbReference type="EMBL" id="HBIJ01007235">
    <property type="protein sequence ID" value="CAE0364354.1"/>
    <property type="molecule type" value="Transcribed_RNA"/>
</dbReference>
<accession>A0A7S3JVM6</accession>
<name>A0A7S3JVM6_9STRA</name>